<keyword evidence="2" id="KW-0963">Cytoplasm</keyword>
<feature type="domain" description="Ig-like" evidence="7">
    <location>
        <begin position="279"/>
        <end position="366"/>
    </location>
</feature>
<gene>
    <name evidence="9" type="ORF">HJG59_013450</name>
</gene>
<feature type="domain" description="Ig-like" evidence="7">
    <location>
        <begin position="189"/>
        <end position="275"/>
    </location>
</feature>
<comment type="caution">
    <text evidence="9">The sequence shown here is derived from an EMBL/GenBank/DDBJ whole genome shotgun (WGS) entry which is preliminary data.</text>
</comment>
<dbReference type="PROSITE" id="PS50853">
    <property type="entry name" value="FN3"/>
    <property type="match status" value="1"/>
</dbReference>
<feature type="domain" description="Ig-like" evidence="7">
    <location>
        <begin position="922"/>
        <end position="1009"/>
    </location>
</feature>
<dbReference type="AlphaFoldDB" id="A0A7J8FSU9"/>
<evidence type="ECO:0000256" key="2">
    <source>
        <dbReference type="ARBA" id="ARBA00022490"/>
    </source>
</evidence>
<evidence type="ECO:0000313" key="10">
    <source>
        <dbReference type="Proteomes" id="UP000550707"/>
    </source>
</evidence>
<dbReference type="InterPro" id="IPR036179">
    <property type="entry name" value="Ig-like_dom_sf"/>
</dbReference>
<keyword evidence="6" id="KW-0393">Immunoglobulin domain</keyword>
<evidence type="ECO:0000256" key="4">
    <source>
        <dbReference type="ARBA" id="ARBA00022737"/>
    </source>
</evidence>
<dbReference type="FunFam" id="2.60.40.10:FF:001447">
    <property type="entry name" value="Obscurin like 1"/>
    <property type="match status" value="1"/>
</dbReference>
<dbReference type="FunFam" id="2.60.40.10:FF:000211">
    <property type="entry name" value="Obscurin-like protein 1"/>
    <property type="match status" value="1"/>
</dbReference>
<dbReference type="PANTHER" id="PTHR35971">
    <property type="entry name" value="SI:DKEY-31G6.6"/>
    <property type="match status" value="1"/>
</dbReference>
<organism evidence="9 10">
    <name type="scientific">Molossus molossus</name>
    <name type="common">Pallas' mastiff bat</name>
    <name type="synonym">Vespertilio molossus</name>
    <dbReference type="NCBI Taxonomy" id="27622"/>
    <lineage>
        <taxon>Eukaryota</taxon>
        <taxon>Metazoa</taxon>
        <taxon>Chordata</taxon>
        <taxon>Craniata</taxon>
        <taxon>Vertebrata</taxon>
        <taxon>Euteleostomi</taxon>
        <taxon>Mammalia</taxon>
        <taxon>Eutheria</taxon>
        <taxon>Laurasiatheria</taxon>
        <taxon>Chiroptera</taxon>
        <taxon>Yangochiroptera</taxon>
        <taxon>Molossidae</taxon>
        <taxon>Molossus</taxon>
    </lineage>
</organism>
<dbReference type="SUPFAM" id="SSF48726">
    <property type="entry name" value="Immunoglobulin"/>
    <property type="match status" value="9"/>
</dbReference>
<dbReference type="Pfam" id="PF13927">
    <property type="entry name" value="Ig_3"/>
    <property type="match status" value="1"/>
</dbReference>
<keyword evidence="4" id="KW-0677">Repeat</keyword>
<dbReference type="SMART" id="SM00408">
    <property type="entry name" value="IGc2"/>
    <property type="match status" value="9"/>
</dbReference>
<dbReference type="FunFam" id="2.60.40.10:FF:000963">
    <property type="entry name" value="Obscurin like 1"/>
    <property type="match status" value="1"/>
</dbReference>
<evidence type="ECO:0000256" key="3">
    <source>
        <dbReference type="ARBA" id="ARBA00022553"/>
    </source>
</evidence>
<dbReference type="GO" id="GO:0005737">
    <property type="term" value="C:cytoplasm"/>
    <property type="evidence" value="ECO:0007669"/>
    <property type="project" value="UniProtKB-SubCell"/>
</dbReference>
<dbReference type="Proteomes" id="UP000550707">
    <property type="component" value="Unassembled WGS sequence"/>
</dbReference>
<evidence type="ECO:0000313" key="9">
    <source>
        <dbReference type="EMBL" id="KAF6450807.1"/>
    </source>
</evidence>
<dbReference type="SMART" id="SM00409">
    <property type="entry name" value="IG"/>
    <property type="match status" value="9"/>
</dbReference>
<name>A0A7J8FSU9_MOLMO</name>
<dbReference type="InterPro" id="IPR007110">
    <property type="entry name" value="Ig-like_dom"/>
</dbReference>
<dbReference type="FunFam" id="2.60.40.10:FF:000241">
    <property type="entry name" value="obscurin-like protein 1 isoform X2"/>
    <property type="match status" value="3"/>
</dbReference>
<evidence type="ECO:0000256" key="6">
    <source>
        <dbReference type="ARBA" id="ARBA00023319"/>
    </source>
</evidence>
<dbReference type="EMBL" id="JACASF010000011">
    <property type="protein sequence ID" value="KAF6450807.1"/>
    <property type="molecule type" value="Genomic_DNA"/>
</dbReference>
<feature type="domain" description="Ig-like" evidence="7">
    <location>
        <begin position="377"/>
        <end position="457"/>
    </location>
</feature>
<keyword evidence="10" id="KW-1185">Reference proteome</keyword>
<dbReference type="InterPro" id="IPR003961">
    <property type="entry name" value="FN3_dom"/>
</dbReference>
<feature type="domain" description="Ig-like" evidence="7">
    <location>
        <begin position="833"/>
        <end position="918"/>
    </location>
</feature>
<feature type="domain" description="Ig-like" evidence="7">
    <location>
        <begin position="740"/>
        <end position="828"/>
    </location>
</feature>
<dbReference type="FunFam" id="2.60.40.10:FF:001002">
    <property type="entry name" value="obscurin-like protein 1 isoform X2"/>
    <property type="match status" value="1"/>
</dbReference>
<evidence type="ECO:0000259" key="7">
    <source>
        <dbReference type="PROSITE" id="PS50835"/>
    </source>
</evidence>
<comment type="subcellular location">
    <subcellularLocation>
        <location evidence="1">Cytoplasm</location>
    </subcellularLocation>
</comment>
<evidence type="ECO:0000256" key="5">
    <source>
        <dbReference type="ARBA" id="ARBA00023157"/>
    </source>
</evidence>
<reference evidence="9 10" key="1">
    <citation type="journal article" date="2020" name="Nature">
        <title>Six reference-quality genomes reveal evolution of bat adaptations.</title>
        <authorList>
            <person name="Jebb D."/>
            <person name="Huang Z."/>
            <person name="Pippel M."/>
            <person name="Hughes G.M."/>
            <person name="Lavrichenko K."/>
            <person name="Devanna P."/>
            <person name="Winkler S."/>
            <person name="Jermiin L.S."/>
            <person name="Skirmuntt E.C."/>
            <person name="Katzourakis A."/>
            <person name="Burkitt-Gray L."/>
            <person name="Ray D.A."/>
            <person name="Sullivan K.A.M."/>
            <person name="Roscito J.G."/>
            <person name="Kirilenko B.M."/>
            <person name="Davalos L.M."/>
            <person name="Corthals A.P."/>
            <person name="Power M.L."/>
            <person name="Jones G."/>
            <person name="Ransome R.D."/>
            <person name="Dechmann D.K.N."/>
            <person name="Locatelli A.G."/>
            <person name="Puechmaille S.J."/>
            <person name="Fedrigo O."/>
            <person name="Jarvis E.D."/>
            <person name="Hiller M."/>
            <person name="Vernes S.C."/>
            <person name="Myers E.W."/>
            <person name="Teeling E.C."/>
        </authorList>
    </citation>
    <scope>NUCLEOTIDE SEQUENCE [LARGE SCALE GENOMIC DNA]</scope>
    <source>
        <strain evidence="9">MMolMol1</strain>
        <tissue evidence="9">Muscle</tissue>
    </source>
</reference>
<feature type="domain" description="Ig-like" evidence="7">
    <location>
        <begin position="461"/>
        <end position="550"/>
    </location>
</feature>
<dbReference type="InterPro" id="IPR052385">
    <property type="entry name" value="Obscurin/Obscurin-like_Reg"/>
</dbReference>
<dbReference type="FunFam" id="2.60.40.10:FF:000623">
    <property type="entry name" value="obscurin-like protein 1 isoform X2"/>
    <property type="match status" value="1"/>
</dbReference>
<dbReference type="FunFam" id="2.60.40.10:FF:000608">
    <property type="entry name" value="obscurin-like protein 1 isoform X2"/>
    <property type="match status" value="1"/>
</dbReference>
<feature type="domain" description="Ig-like" evidence="7">
    <location>
        <begin position="651"/>
        <end position="736"/>
    </location>
</feature>
<dbReference type="PROSITE" id="PS50835">
    <property type="entry name" value="IG_LIKE"/>
    <property type="match status" value="9"/>
</dbReference>
<dbReference type="InterPro" id="IPR003598">
    <property type="entry name" value="Ig_sub2"/>
</dbReference>
<dbReference type="SUPFAM" id="SSF49265">
    <property type="entry name" value="Fibronectin type III"/>
    <property type="match status" value="1"/>
</dbReference>
<dbReference type="InterPro" id="IPR013098">
    <property type="entry name" value="Ig_I-set"/>
</dbReference>
<dbReference type="InterPro" id="IPR013783">
    <property type="entry name" value="Ig-like_fold"/>
</dbReference>
<keyword evidence="5" id="KW-1015">Disulfide bond</keyword>
<evidence type="ECO:0000256" key="1">
    <source>
        <dbReference type="ARBA" id="ARBA00004496"/>
    </source>
</evidence>
<dbReference type="FunFam" id="2.60.40.10:FF:000856">
    <property type="entry name" value="Obscurin like 1"/>
    <property type="match status" value="1"/>
</dbReference>
<evidence type="ECO:0000259" key="8">
    <source>
        <dbReference type="PROSITE" id="PS50853"/>
    </source>
</evidence>
<dbReference type="PANTHER" id="PTHR35971:SF6">
    <property type="entry name" value="OBSCURIN-LIKE PROTEIN 1"/>
    <property type="match status" value="1"/>
</dbReference>
<dbReference type="FunFam" id="2.60.40.10:FF:001780">
    <property type="entry name" value="Obscurin like 1"/>
    <property type="match status" value="1"/>
</dbReference>
<keyword evidence="3" id="KW-0597">Phosphoprotein</keyword>
<dbReference type="CDD" id="cd00063">
    <property type="entry name" value="FN3"/>
    <property type="match status" value="1"/>
</dbReference>
<accession>A0A7J8FSU9</accession>
<protein>
    <submittedName>
        <fullName evidence="9">Obscurin like cytoskeletal adaptor 1</fullName>
    </submittedName>
</protein>
<feature type="domain" description="Ig-like" evidence="7">
    <location>
        <begin position="553"/>
        <end position="640"/>
    </location>
</feature>
<dbReference type="Pfam" id="PF07679">
    <property type="entry name" value="I-set"/>
    <property type="match status" value="7"/>
</dbReference>
<sequence length="1018" mass="111615">MFKGRKNVVLLTWKPPEPAPETPFIYRLERQKVDSEDWVQCFSIEKAGAVEVPGDCVPSEGDYRFRICTVSEHGRSPHVVFQGSAHLVPTARLVAGLKDVQVYDGEDAVFSLILSTIIQGTWFLNGEELQSTEPEGQVEPGALRYCVEHNDLQHRLILKAVKHQDSGALVGFSCPGVQDSAALTIQESPVHILSPQDKVSLSFTTLERVVLTCELSRVDFPASWYKDGQKVEESESLVVKMDGRKHRLILPAAEVRDSGEFECRTEGVSAFFSITVRDPPVHILDPREHVFVHAITSECVMLTCEVDREDAPVHWYKDGQEVEESDIMVLEDEGPHHRLVLPAAQPSDGGEFQCVAGDERAYFTVTITDVSSWIVYPSGKVYVAAVRLERVVLTCELCRPWAEVRWTKDGEEVVESPALLLQKEDTIRRLVLPAVQLEDSGEYLCEIDDESASFTVTVTEPPVRILYPRDEVTLIAVSLECVVLMCELSQEDAQVRWYKDGLEVEESEALVLESDGPCRRLVLPAAQPKDGGEFVCDAGDDSAFFTVTVTAPPERIVRPAARSLDLQFGIPGRVELRCEVAPAGSQVRWYKDGLEVEASDALQLGAEGPTRTLTLPRAQPEDAGEYVCETRDEAVTFNVSLAEAPVQFLAPEAAPSPLCVAPGEPVMLSCELSRAGALVFWSHNGKPVQEGEGLELHAEGPRRILCIQAAEPAHAGLYTCQFREAPGAPSLSFTVQVAEPPVRVVAPEAAQTRVRSTPGRDLELVVHLSGSGGAVRWYKDGERLASQGRVQLEQAGARHVLRVRGARSGDAGEYLCDAPHDSRIFLVSVEEPPPVKLVSELTPLTVHEGDDATFRCEVSPPDADVTWLRNGAVVAPGPGLDIAQNGSSRTLTVRGCQLKDAGTVTAQAGGTATSARLHIRETELLFLRRLQDVRVEEGQDVCLEVETGRVGAEGTVRWVRGGEPLPCDPRLSVTQNGHIYRLFIHGVVLADQGTYGCESHHDRTLARLSVRRECPVLS</sequence>
<feature type="domain" description="Fibronectin type-III" evidence="8">
    <location>
        <begin position="1"/>
        <end position="90"/>
    </location>
</feature>
<dbReference type="InterPro" id="IPR036116">
    <property type="entry name" value="FN3_sf"/>
</dbReference>
<dbReference type="InterPro" id="IPR003599">
    <property type="entry name" value="Ig_sub"/>
</dbReference>
<dbReference type="Gene3D" id="2.60.40.10">
    <property type="entry name" value="Immunoglobulins"/>
    <property type="match status" value="10"/>
</dbReference>
<proteinExistence type="predicted"/>